<dbReference type="Proteomes" id="UP000535182">
    <property type="component" value="Unassembled WGS sequence"/>
</dbReference>
<organism evidence="2 3">
    <name type="scientific">Tunturiibacter gelidiferens</name>
    <dbReference type="NCBI Taxonomy" id="3069689"/>
    <lineage>
        <taxon>Bacteria</taxon>
        <taxon>Pseudomonadati</taxon>
        <taxon>Acidobacteriota</taxon>
        <taxon>Terriglobia</taxon>
        <taxon>Terriglobales</taxon>
        <taxon>Acidobacteriaceae</taxon>
        <taxon>Tunturiibacter</taxon>
    </lineage>
</organism>
<feature type="transmembrane region" description="Helical" evidence="1">
    <location>
        <begin position="93"/>
        <end position="115"/>
    </location>
</feature>
<keyword evidence="1" id="KW-0472">Membrane</keyword>
<accession>A0A9X0QDT1</accession>
<dbReference type="AlphaFoldDB" id="A0A9X0QDT1"/>
<feature type="transmembrane region" description="Helical" evidence="1">
    <location>
        <begin position="127"/>
        <end position="147"/>
    </location>
</feature>
<comment type="caution">
    <text evidence="2">The sequence shown here is derived from an EMBL/GenBank/DDBJ whole genome shotgun (WGS) entry which is preliminary data.</text>
</comment>
<dbReference type="RefSeq" id="WP_183975959.1">
    <property type="nucleotide sequence ID" value="NZ_JACHEB010000004.1"/>
</dbReference>
<gene>
    <name evidence="2" type="ORF">HDF14_002065</name>
</gene>
<dbReference type="EMBL" id="JACHEB010000004">
    <property type="protein sequence ID" value="MBB5328455.1"/>
    <property type="molecule type" value="Genomic_DNA"/>
</dbReference>
<sequence length="151" mass="16200">MNPTNSMEIIALAGLLAGALDITATSTLMSLQGMPLERLWQGIASGTLGTSAFKGGKKTATLGLFFHFAIAFIVAAIFYAISRQLPMLAERPILWGALYGVVVHLVMSRVVVPLSRAPKRAFSAKAFVIQLVIHICFVGLPIALTVARFTR</sequence>
<proteinExistence type="predicted"/>
<evidence type="ECO:0000313" key="2">
    <source>
        <dbReference type="EMBL" id="MBB5328455.1"/>
    </source>
</evidence>
<name>A0A9X0QDT1_9BACT</name>
<evidence type="ECO:0000256" key="1">
    <source>
        <dbReference type="SAM" id="Phobius"/>
    </source>
</evidence>
<feature type="transmembrane region" description="Helical" evidence="1">
    <location>
        <begin position="60"/>
        <end position="81"/>
    </location>
</feature>
<reference evidence="2 3" key="1">
    <citation type="submission" date="2020-08" db="EMBL/GenBank/DDBJ databases">
        <title>Genomic Encyclopedia of Type Strains, Phase IV (KMG-V): Genome sequencing to study the core and pangenomes of soil and plant-associated prokaryotes.</title>
        <authorList>
            <person name="Whitman W."/>
        </authorList>
    </citation>
    <scope>NUCLEOTIDE SEQUENCE [LARGE SCALE GENOMIC DNA]</scope>
    <source>
        <strain evidence="2 3">X5P2</strain>
    </source>
</reference>
<keyword evidence="3" id="KW-1185">Reference proteome</keyword>
<keyword evidence="1" id="KW-1133">Transmembrane helix</keyword>
<keyword evidence="1" id="KW-0812">Transmembrane</keyword>
<protein>
    <submittedName>
        <fullName evidence="2">Membrane protein YagU involved in acid resistance</fullName>
    </submittedName>
</protein>
<evidence type="ECO:0000313" key="3">
    <source>
        <dbReference type="Proteomes" id="UP000535182"/>
    </source>
</evidence>